<dbReference type="OrthoDB" id="9800709at2"/>
<dbReference type="InterPro" id="IPR008995">
    <property type="entry name" value="Mo/tungstate-bd_C_term_dom"/>
</dbReference>
<dbReference type="Pfam" id="PF00126">
    <property type="entry name" value="HTH_1"/>
    <property type="match status" value="1"/>
</dbReference>
<dbReference type="GO" id="GO:0015689">
    <property type="term" value="P:molybdate ion transport"/>
    <property type="evidence" value="ECO:0007669"/>
    <property type="project" value="UniProtKB-UniRule"/>
</dbReference>
<evidence type="ECO:0000256" key="3">
    <source>
        <dbReference type="ARBA" id="ARBA00022505"/>
    </source>
</evidence>
<accession>A0A9X4NSC1</accession>
<dbReference type="InterPro" id="IPR005116">
    <property type="entry name" value="Transp-assoc_OB_typ1"/>
</dbReference>
<sequence length="256" mass="26459">MTPPPLHAALSEALGHAISDKRLEVLRRVGETGSISQAARDTGISYKAAWQAIDTLTNLSGVPLVERTVGGAGGGGARITAQGLQLLQLADELAQAREAVLSRFAGGSSGLPFGLGLRTSMRNQLPCRVEAVEPLGQGDPTVLVRLRTPGQALLTSSVTRESADLLGLRAGLEALVLCKATAVRVGRGEVEDTPGQCVLPGRIERLARGQGRDEVVLALDGGGQWVGFGESPFAARKGQQAWASMGVSSLVIGLAG</sequence>
<dbReference type="SUPFAM" id="SSF46785">
    <property type="entry name" value="Winged helix' DNA-binding domain"/>
    <property type="match status" value="1"/>
</dbReference>
<dbReference type="PIRSF" id="PIRSF005763">
    <property type="entry name" value="Txn_reg_ModE"/>
    <property type="match status" value="1"/>
</dbReference>
<dbReference type="InterPro" id="IPR036390">
    <property type="entry name" value="WH_DNA-bd_sf"/>
</dbReference>
<name>A0A9X4NSC1_9BURK</name>
<gene>
    <name evidence="7" type="ORF">H010_08001</name>
</gene>
<organism evidence="7 8">
    <name type="scientific">Hydrogenophaga taeniospiralis CCUG 15921</name>
    <dbReference type="NCBI Taxonomy" id="1281780"/>
    <lineage>
        <taxon>Bacteria</taxon>
        <taxon>Pseudomonadati</taxon>
        <taxon>Pseudomonadota</taxon>
        <taxon>Betaproteobacteria</taxon>
        <taxon>Burkholderiales</taxon>
        <taxon>Comamonadaceae</taxon>
        <taxon>Hydrogenophaga</taxon>
    </lineage>
</organism>
<dbReference type="Gene3D" id="2.40.50.100">
    <property type="match status" value="1"/>
</dbReference>
<dbReference type="SUPFAM" id="SSF50331">
    <property type="entry name" value="MOP-like"/>
    <property type="match status" value="1"/>
</dbReference>
<evidence type="ECO:0000256" key="2">
    <source>
        <dbReference type="ARBA" id="ARBA00022448"/>
    </source>
</evidence>
<keyword evidence="4" id="KW-0677">Repeat</keyword>
<evidence type="ECO:0000313" key="8">
    <source>
        <dbReference type="Proteomes" id="UP001152876"/>
    </source>
</evidence>
<dbReference type="InterPro" id="IPR016462">
    <property type="entry name" value="ModE"/>
</dbReference>
<dbReference type="GO" id="GO:0003700">
    <property type="term" value="F:DNA-binding transcription factor activity"/>
    <property type="evidence" value="ECO:0007669"/>
    <property type="project" value="InterPro"/>
</dbReference>
<dbReference type="EMBL" id="AOGK01000005">
    <property type="protein sequence ID" value="MDG5975186.1"/>
    <property type="molecule type" value="Genomic_DNA"/>
</dbReference>
<dbReference type="Pfam" id="PF03459">
    <property type="entry name" value="TOBE"/>
    <property type="match status" value="1"/>
</dbReference>
<dbReference type="InterPro" id="IPR051815">
    <property type="entry name" value="Molybdate_resp_trans_reg"/>
</dbReference>
<proteinExistence type="inferred from homology"/>
<dbReference type="Proteomes" id="UP001152876">
    <property type="component" value="Unassembled WGS sequence"/>
</dbReference>
<dbReference type="GO" id="GO:0030151">
    <property type="term" value="F:molybdenum ion binding"/>
    <property type="evidence" value="ECO:0007669"/>
    <property type="project" value="UniProtKB-UniRule"/>
</dbReference>
<keyword evidence="2 5" id="KW-0813">Transport</keyword>
<dbReference type="PANTHER" id="PTHR30432">
    <property type="entry name" value="TRANSCRIPTIONAL REGULATOR MODE"/>
    <property type="match status" value="1"/>
</dbReference>
<reference evidence="7" key="1">
    <citation type="submission" date="2013-01" db="EMBL/GenBank/DDBJ databases">
        <title>Genome draft of Hydrogenophaga taeniospiralis 2K1.</title>
        <authorList>
            <person name="Gomila M."/>
            <person name="Lalucat J."/>
        </authorList>
    </citation>
    <scope>NUCLEOTIDE SEQUENCE</scope>
    <source>
        <strain evidence="7">CCUG 15921</strain>
    </source>
</reference>
<dbReference type="PANTHER" id="PTHR30432:SF1">
    <property type="entry name" value="DNA-BINDING TRANSCRIPTIONAL DUAL REGULATOR MODE"/>
    <property type="match status" value="1"/>
</dbReference>
<dbReference type="PROSITE" id="PS51866">
    <property type="entry name" value="MOP"/>
    <property type="match status" value="1"/>
</dbReference>
<dbReference type="Gene3D" id="1.10.10.10">
    <property type="entry name" value="Winged helix-like DNA-binding domain superfamily/Winged helix DNA-binding domain"/>
    <property type="match status" value="1"/>
</dbReference>
<evidence type="ECO:0000256" key="5">
    <source>
        <dbReference type="PIRNR" id="PIRNR005763"/>
    </source>
</evidence>
<dbReference type="InterPro" id="IPR036388">
    <property type="entry name" value="WH-like_DNA-bd_sf"/>
</dbReference>
<evidence type="ECO:0000259" key="6">
    <source>
        <dbReference type="PROSITE" id="PS51866"/>
    </source>
</evidence>
<dbReference type="InterPro" id="IPR000847">
    <property type="entry name" value="LysR_HTH_N"/>
</dbReference>
<protein>
    <submittedName>
        <fullName evidence="7">ModE family transcriptional regulator</fullName>
    </submittedName>
</protein>
<keyword evidence="8" id="KW-1185">Reference proteome</keyword>
<dbReference type="InterPro" id="IPR004606">
    <property type="entry name" value="Mop_domain"/>
</dbReference>
<comment type="similarity">
    <text evidence="1 5">Belongs to the ModE family.</text>
</comment>
<evidence type="ECO:0000256" key="1">
    <source>
        <dbReference type="ARBA" id="ARBA00008110"/>
    </source>
</evidence>
<comment type="caution">
    <text evidence="7">The sequence shown here is derived from an EMBL/GenBank/DDBJ whole genome shotgun (WGS) entry which is preliminary data.</text>
</comment>
<evidence type="ECO:0000256" key="4">
    <source>
        <dbReference type="ARBA" id="ARBA00022737"/>
    </source>
</evidence>
<dbReference type="AlphaFoldDB" id="A0A9X4NSC1"/>
<dbReference type="RefSeq" id="WP_068167174.1">
    <property type="nucleotide sequence ID" value="NZ_AOGK01000005.1"/>
</dbReference>
<evidence type="ECO:0000313" key="7">
    <source>
        <dbReference type="EMBL" id="MDG5975186.1"/>
    </source>
</evidence>
<keyword evidence="3 5" id="KW-0500">Molybdenum</keyword>
<feature type="domain" description="Mop" evidence="6">
    <location>
        <begin position="118"/>
        <end position="187"/>
    </location>
</feature>